<dbReference type="InterPro" id="IPR032498">
    <property type="entry name" value="PI3K_P85_iSH2"/>
</dbReference>
<dbReference type="Gene3D" id="1.10.287.1490">
    <property type="match status" value="1"/>
</dbReference>
<evidence type="ECO:0000313" key="2">
    <source>
        <dbReference type="EMBL" id="KAK1331025.1"/>
    </source>
</evidence>
<dbReference type="Proteomes" id="UP001177744">
    <property type="component" value="Unassembled WGS sequence"/>
</dbReference>
<proteinExistence type="predicted"/>
<gene>
    <name evidence="2" type="ORF">QTO34_008972</name>
</gene>
<protein>
    <recommendedName>
        <fullName evidence="1">PI3K regulatory subunit p85-related inter-SH2 domain-containing protein</fullName>
    </recommendedName>
</protein>
<keyword evidence="3" id="KW-1185">Reference proteome</keyword>
<reference evidence="2" key="1">
    <citation type="submission" date="2023-06" db="EMBL/GenBank/DDBJ databases">
        <title>Reference genome for the Northern bat (Eptesicus nilssonii), a most northern bat species.</title>
        <authorList>
            <person name="Laine V.N."/>
            <person name="Pulliainen A.T."/>
            <person name="Lilley T.M."/>
        </authorList>
    </citation>
    <scope>NUCLEOTIDE SEQUENCE</scope>
    <source>
        <strain evidence="2">BLF_Eptnil</strain>
        <tissue evidence="2">Kidney</tissue>
    </source>
</reference>
<evidence type="ECO:0000313" key="3">
    <source>
        <dbReference type="Proteomes" id="UP001177744"/>
    </source>
</evidence>
<sequence length="198" mass="22907">MCTVRLVGLSLAVFGPEDKSREGDQLYAEYTRTSRELQVKRTSIKAFNETIKVFQEQGQTPEKCSQEYLERFRRDGSGKEMQRILLNSEWLTSHIAQIHSSKLEQELRTQALDNREIDKRMHSLKPDLMQLRKTRDRCPVWLTQKGARQKKNNEWLGIKNEPGPNRFGSVDRASACGLKGARFDSGQGHVPWLRAHPR</sequence>
<dbReference type="PRINTS" id="PR00678">
    <property type="entry name" value="PI3KINASEP85"/>
</dbReference>
<comment type="caution">
    <text evidence="2">The sequence shown here is derived from an EMBL/GenBank/DDBJ whole genome shotgun (WGS) entry which is preliminary data.</text>
</comment>
<dbReference type="EMBL" id="JAULJE010000020">
    <property type="protein sequence ID" value="KAK1331025.1"/>
    <property type="molecule type" value="Genomic_DNA"/>
</dbReference>
<name>A0AA40HHV9_CNENI</name>
<accession>A0AA40HHV9</accession>
<evidence type="ECO:0000259" key="1">
    <source>
        <dbReference type="Pfam" id="PF16454"/>
    </source>
</evidence>
<dbReference type="AlphaFoldDB" id="A0AA40HHV9"/>
<organism evidence="2 3">
    <name type="scientific">Cnephaeus nilssonii</name>
    <name type="common">Northern bat</name>
    <name type="synonym">Eptesicus nilssonii</name>
    <dbReference type="NCBI Taxonomy" id="3371016"/>
    <lineage>
        <taxon>Eukaryota</taxon>
        <taxon>Metazoa</taxon>
        <taxon>Chordata</taxon>
        <taxon>Craniata</taxon>
        <taxon>Vertebrata</taxon>
        <taxon>Euteleostomi</taxon>
        <taxon>Mammalia</taxon>
        <taxon>Eutheria</taxon>
        <taxon>Laurasiatheria</taxon>
        <taxon>Chiroptera</taxon>
        <taxon>Yangochiroptera</taxon>
        <taxon>Vespertilionidae</taxon>
        <taxon>Cnephaeus</taxon>
    </lineage>
</organism>
<dbReference type="Pfam" id="PF16454">
    <property type="entry name" value="PI3K_P85_iSH2"/>
    <property type="match status" value="1"/>
</dbReference>
<feature type="domain" description="PI3K regulatory subunit p85-related inter-SH2" evidence="1">
    <location>
        <begin position="18"/>
        <end position="156"/>
    </location>
</feature>